<proteinExistence type="predicted"/>
<dbReference type="Proteomes" id="UP000593966">
    <property type="component" value="Chromosome"/>
</dbReference>
<name>A0A7S6VVG5_9GAMM</name>
<dbReference type="InterPro" id="IPR010985">
    <property type="entry name" value="Ribbon_hlx_hlx"/>
</dbReference>
<reference evidence="2 3" key="1">
    <citation type="submission" date="2020-02" db="EMBL/GenBank/DDBJ databases">
        <title>Tigecycline-resistant Acinetobacter species from pigs and migratory birds.</title>
        <authorList>
            <person name="Chen C."/>
            <person name="Sun J."/>
            <person name="Liao X.-P."/>
            <person name="Liu Y.-H."/>
        </authorList>
    </citation>
    <scope>NUCLEOTIDE SEQUENCE [LARGE SCALE GENOMIC DNA]</scope>
    <source>
        <strain evidence="2 3">YH12207_T</strain>
    </source>
</reference>
<gene>
    <name evidence="2" type="ORF">G0028_06360</name>
</gene>
<feature type="domain" description="Arc-like DNA binding" evidence="1">
    <location>
        <begin position="2"/>
        <end position="44"/>
    </location>
</feature>
<evidence type="ECO:0000313" key="2">
    <source>
        <dbReference type="EMBL" id="QOW45553.1"/>
    </source>
</evidence>
<dbReference type="InterPro" id="IPR013321">
    <property type="entry name" value="Arc_rbn_hlx_hlx"/>
</dbReference>
<evidence type="ECO:0000259" key="1">
    <source>
        <dbReference type="Pfam" id="PF03869"/>
    </source>
</evidence>
<organism evidence="2 3">
    <name type="scientific">Acinetobacter piscicola</name>
    <dbReference type="NCBI Taxonomy" id="2006115"/>
    <lineage>
        <taxon>Bacteria</taxon>
        <taxon>Pseudomonadati</taxon>
        <taxon>Pseudomonadota</taxon>
        <taxon>Gammaproteobacteria</taxon>
        <taxon>Moraxellales</taxon>
        <taxon>Moraxellaceae</taxon>
        <taxon>Acinetobacter</taxon>
    </lineage>
</organism>
<accession>A0A7S6VVG5</accession>
<dbReference type="InterPro" id="IPR005569">
    <property type="entry name" value="Arc_DNA-bd_dom"/>
</dbReference>
<protein>
    <submittedName>
        <fullName evidence="2">Arc family DNA-binding protein</fullName>
    </submittedName>
</protein>
<evidence type="ECO:0000313" key="3">
    <source>
        <dbReference type="Proteomes" id="UP000593966"/>
    </source>
</evidence>
<dbReference type="SUPFAM" id="SSF47598">
    <property type="entry name" value="Ribbon-helix-helix"/>
    <property type="match status" value="1"/>
</dbReference>
<dbReference type="EMBL" id="CP048659">
    <property type="protein sequence ID" value="QOW45553.1"/>
    <property type="molecule type" value="Genomic_DNA"/>
</dbReference>
<dbReference type="AlphaFoldDB" id="A0A7S6VVG5"/>
<dbReference type="Gene3D" id="1.10.1220.10">
    <property type="entry name" value="Met repressor-like"/>
    <property type="match status" value="1"/>
</dbReference>
<dbReference type="Pfam" id="PF03869">
    <property type="entry name" value="Arc"/>
    <property type="match status" value="1"/>
</dbReference>
<dbReference type="RefSeq" id="WP_180044783.1">
    <property type="nucleotide sequence ID" value="NZ_CP048659.1"/>
</dbReference>
<keyword evidence="2" id="KW-0238">DNA-binding</keyword>
<dbReference type="GO" id="GO:0003677">
    <property type="term" value="F:DNA binding"/>
    <property type="evidence" value="ECO:0007669"/>
    <property type="project" value="UniProtKB-KW"/>
</dbReference>
<sequence>MARNDPQMNLRVPVELKEQIEKAAFESNRTITAEAVSRLQYSFRTLPSLHLEAALHHVPTEELISELMRRYDDAELVMNFSRKKFNE</sequence>
<dbReference type="GO" id="GO:0006355">
    <property type="term" value="P:regulation of DNA-templated transcription"/>
    <property type="evidence" value="ECO:0007669"/>
    <property type="project" value="InterPro"/>
</dbReference>
<keyword evidence="3" id="KW-1185">Reference proteome</keyword>